<dbReference type="Gene3D" id="1.10.10.60">
    <property type="entry name" value="Homeodomain-like"/>
    <property type="match status" value="1"/>
</dbReference>
<dbReference type="SUPFAM" id="SSF46689">
    <property type="entry name" value="Homeodomain-like"/>
    <property type="match status" value="1"/>
</dbReference>
<reference evidence="5" key="2">
    <citation type="journal article" date="2019" name="Int. J. Syst. Evol. Microbiol.">
        <title>The Global Catalogue of Microorganisms (GCM) 10K type strain sequencing project: providing services to taxonomists for standard genome sequencing and annotation.</title>
        <authorList>
            <consortium name="The Broad Institute Genomics Platform"/>
            <consortium name="The Broad Institute Genome Sequencing Center for Infectious Disease"/>
            <person name="Wu L."/>
            <person name="Ma J."/>
        </authorList>
    </citation>
    <scope>NUCLEOTIDE SEQUENCE [LARGE SCALE GENOMIC DNA]</scope>
    <source>
        <strain evidence="5">NBRC 113072</strain>
    </source>
</reference>
<dbReference type="InterPro" id="IPR002514">
    <property type="entry name" value="Transposase_8"/>
</dbReference>
<evidence type="ECO:0000313" key="4">
    <source>
        <dbReference type="EMBL" id="GMA42187.1"/>
    </source>
</evidence>
<evidence type="ECO:0000313" key="5">
    <source>
        <dbReference type="Proteomes" id="UP001157126"/>
    </source>
</evidence>
<dbReference type="Proteomes" id="UP001157126">
    <property type="component" value="Unassembled WGS sequence"/>
</dbReference>
<dbReference type="EMBL" id="BSUO01000001">
    <property type="protein sequence ID" value="GMA42187.1"/>
    <property type="molecule type" value="Genomic_DNA"/>
</dbReference>
<accession>A0ABQ6IW80</accession>
<dbReference type="InterPro" id="IPR009057">
    <property type="entry name" value="Homeodomain-like_sf"/>
</dbReference>
<keyword evidence="5" id="KW-1185">Reference proteome</keyword>
<reference evidence="3" key="1">
    <citation type="journal article" date="2014" name="Int. J. Syst. Evol. Microbiol.">
        <title>Complete genome of a new Firmicutes species belonging to the dominant human colonic microbiota ('Ruminococcus bicirculans') reveals two chromosomes and a selective capacity to utilize plant glucans.</title>
        <authorList>
            <consortium name="NISC Comparative Sequencing Program"/>
            <person name="Wegmann U."/>
            <person name="Louis P."/>
            <person name="Goesmann A."/>
            <person name="Henrissat B."/>
            <person name="Duncan S.H."/>
            <person name="Flint H.J."/>
        </authorList>
    </citation>
    <scope>NUCLEOTIDE SEQUENCE</scope>
    <source>
        <strain evidence="3">NBRC 113072</strain>
    </source>
</reference>
<dbReference type="Pfam" id="PF01527">
    <property type="entry name" value="HTH_Tnp_1"/>
    <property type="match status" value="1"/>
</dbReference>
<organism evidence="3 5">
    <name type="scientific">Mobilicoccus caccae</name>
    <dbReference type="NCBI Taxonomy" id="1859295"/>
    <lineage>
        <taxon>Bacteria</taxon>
        <taxon>Bacillati</taxon>
        <taxon>Actinomycetota</taxon>
        <taxon>Actinomycetes</taxon>
        <taxon>Micrococcales</taxon>
        <taxon>Dermatophilaceae</taxon>
        <taxon>Mobilicoccus</taxon>
    </lineage>
</organism>
<comment type="caution">
    <text evidence="3">The sequence shown here is derived from an EMBL/GenBank/DDBJ whole genome shotgun (WGS) entry which is preliminary data.</text>
</comment>
<dbReference type="EMBL" id="BSUO01000001">
    <property type="protein sequence ID" value="GMA42177.1"/>
    <property type="molecule type" value="Genomic_DNA"/>
</dbReference>
<evidence type="ECO:0000256" key="1">
    <source>
        <dbReference type="SAM" id="Coils"/>
    </source>
</evidence>
<evidence type="ECO:0000313" key="3">
    <source>
        <dbReference type="EMBL" id="GMA42177.1"/>
    </source>
</evidence>
<reference evidence="3" key="3">
    <citation type="submission" date="2023-02" db="EMBL/GenBank/DDBJ databases">
        <authorList>
            <person name="Sun Q."/>
            <person name="Mori K."/>
        </authorList>
    </citation>
    <scope>NUCLEOTIDE SEQUENCE</scope>
    <source>
        <strain evidence="3">NBRC 113072</strain>
    </source>
</reference>
<evidence type="ECO:0008006" key="6">
    <source>
        <dbReference type="Google" id="ProtNLM"/>
    </source>
</evidence>
<protein>
    <recommendedName>
        <fullName evidence="6">Transposase</fullName>
    </recommendedName>
</protein>
<proteinExistence type="predicted"/>
<dbReference type="EMBL" id="BSUO01000001">
    <property type="protein sequence ID" value="GMA39707.1"/>
    <property type="molecule type" value="Genomic_DNA"/>
</dbReference>
<evidence type="ECO:0000313" key="2">
    <source>
        <dbReference type="EMBL" id="GMA39707.1"/>
    </source>
</evidence>
<gene>
    <name evidence="2" type="ORF">GCM10025883_17520</name>
    <name evidence="3" type="ORF">GCM10025883_42220</name>
    <name evidence="4" type="ORF">GCM10025883_42320</name>
</gene>
<name>A0ABQ6IW80_9MICO</name>
<keyword evidence="1" id="KW-0175">Coiled coil</keyword>
<feature type="coiled-coil region" evidence="1">
    <location>
        <begin position="73"/>
        <end position="100"/>
    </location>
</feature>
<sequence>MARKNYTDEFRRQAVDLYESTPGATLRGIADDLGISRGTLSDWVKTFGTGSTTTAITSSKPPTGRPETQAEKVARLEARVAELEADKTKIETEKSILRQAAKYFAGETNW</sequence>